<dbReference type="RefSeq" id="WP_128232638.1">
    <property type="nucleotide sequence ID" value="NZ_SAUY01000015.1"/>
</dbReference>
<dbReference type="SUPFAM" id="SSF47413">
    <property type="entry name" value="lambda repressor-like DNA-binding domains"/>
    <property type="match status" value="1"/>
</dbReference>
<evidence type="ECO:0000313" key="2">
    <source>
        <dbReference type="Proteomes" id="UP000284451"/>
    </source>
</evidence>
<evidence type="ECO:0000313" key="1">
    <source>
        <dbReference type="EMBL" id="RWR30432.1"/>
    </source>
</evidence>
<proteinExistence type="predicted"/>
<protein>
    <submittedName>
        <fullName evidence="1">Putative addiction module antidote protein</fullName>
    </submittedName>
</protein>
<dbReference type="PANTHER" id="PTHR40275">
    <property type="entry name" value="SSL7038 PROTEIN"/>
    <property type="match status" value="1"/>
</dbReference>
<dbReference type="Proteomes" id="UP000284451">
    <property type="component" value="Unassembled WGS sequence"/>
</dbReference>
<dbReference type="Gene3D" id="1.10.260.40">
    <property type="entry name" value="lambda repressor-like DNA-binding domains"/>
    <property type="match status" value="1"/>
</dbReference>
<comment type="caution">
    <text evidence="1">The sequence shown here is derived from an EMBL/GenBank/DDBJ whole genome shotgun (WGS) entry which is preliminary data.</text>
</comment>
<accession>A0A443KCQ8</accession>
<dbReference type="CDD" id="cd00093">
    <property type="entry name" value="HTH_XRE"/>
    <property type="match status" value="1"/>
</dbReference>
<reference evidence="1 2" key="2">
    <citation type="submission" date="2019-01" db="EMBL/GenBank/DDBJ databases">
        <authorList>
            <person name="Li Y."/>
        </authorList>
    </citation>
    <scope>NUCLEOTIDE SEQUENCE [LARGE SCALE GENOMIC DNA]</scope>
    <source>
        <strain evidence="1 2">07D10-4-3</strain>
    </source>
</reference>
<reference evidence="1 2" key="1">
    <citation type="submission" date="2019-01" db="EMBL/GenBank/DDBJ databases">
        <title>Sinorhodobacter populi sp. nov. isolated from the symptomatic bark tissue of Populus euramericana canker.</title>
        <authorList>
            <person name="Xu G."/>
        </authorList>
    </citation>
    <scope>NUCLEOTIDE SEQUENCE [LARGE SCALE GENOMIC DNA]</scope>
    <source>
        <strain evidence="1 2">07D10-4-3</strain>
    </source>
</reference>
<gene>
    <name evidence="1" type="ORF">D2T29_12225</name>
</gene>
<dbReference type="InterPro" id="IPR014057">
    <property type="entry name" value="HI1420"/>
</dbReference>
<dbReference type="AlphaFoldDB" id="A0A443KCQ8"/>
<sequence>MAMQLKPFDAAKYLSTEEDHADLLADAFASGDAAYIANALGVVARSKGMTQVAREAGVTREALYKALSPSGDPRLSTLLGVMKALGVSLSAARLPPAE</sequence>
<dbReference type="InterPro" id="IPR010982">
    <property type="entry name" value="Lambda_DNA-bd_dom_sf"/>
</dbReference>
<dbReference type="InterPro" id="IPR001387">
    <property type="entry name" value="Cro/C1-type_HTH"/>
</dbReference>
<dbReference type="NCBIfam" id="TIGR02684">
    <property type="entry name" value="dnstrm_HI1420"/>
    <property type="match status" value="1"/>
</dbReference>
<name>A0A443KCQ8_9RHOB</name>
<dbReference type="EMBL" id="SAUY01000015">
    <property type="protein sequence ID" value="RWR30432.1"/>
    <property type="molecule type" value="Genomic_DNA"/>
</dbReference>
<dbReference type="GO" id="GO:0003677">
    <property type="term" value="F:DNA binding"/>
    <property type="evidence" value="ECO:0007669"/>
    <property type="project" value="InterPro"/>
</dbReference>
<dbReference type="PANTHER" id="PTHR40275:SF1">
    <property type="entry name" value="SSL7038 PROTEIN"/>
    <property type="match status" value="1"/>
</dbReference>
<dbReference type="Pfam" id="PF21716">
    <property type="entry name" value="dnstrm_HI1420"/>
    <property type="match status" value="1"/>
</dbReference>
<organism evidence="1 2">
    <name type="scientific">Paenirhodobacter populi</name>
    <dbReference type="NCBI Taxonomy" id="2306993"/>
    <lineage>
        <taxon>Bacteria</taxon>
        <taxon>Pseudomonadati</taxon>
        <taxon>Pseudomonadota</taxon>
        <taxon>Alphaproteobacteria</taxon>
        <taxon>Rhodobacterales</taxon>
        <taxon>Rhodobacter group</taxon>
        <taxon>Paenirhodobacter</taxon>
    </lineage>
</organism>